<dbReference type="OrthoDB" id="763883at2"/>
<dbReference type="EMBL" id="FOBB01000005">
    <property type="protein sequence ID" value="SEM55838.1"/>
    <property type="molecule type" value="Genomic_DNA"/>
</dbReference>
<protein>
    <submittedName>
        <fullName evidence="2">DNA-binding transcriptional regulator, MarR family</fullName>
    </submittedName>
</protein>
<dbReference type="GO" id="GO:0003700">
    <property type="term" value="F:DNA-binding transcription factor activity"/>
    <property type="evidence" value="ECO:0007669"/>
    <property type="project" value="InterPro"/>
</dbReference>
<dbReference type="Proteomes" id="UP000198984">
    <property type="component" value="Unassembled WGS sequence"/>
</dbReference>
<dbReference type="PRINTS" id="PR00598">
    <property type="entry name" value="HTHMARR"/>
</dbReference>
<feature type="domain" description="HTH marR-type" evidence="1">
    <location>
        <begin position="1"/>
        <end position="150"/>
    </location>
</feature>
<dbReference type="GO" id="GO:0006950">
    <property type="term" value="P:response to stress"/>
    <property type="evidence" value="ECO:0007669"/>
    <property type="project" value="TreeGrafter"/>
</dbReference>
<name>A0A1H7ZE81_9BACT</name>
<evidence type="ECO:0000313" key="3">
    <source>
        <dbReference type="Proteomes" id="UP000198984"/>
    </source>
</evidence>
<evidence type="ECO:0000313" key="2">
    <source>
        <dbReference type="EMBL" id="SEM55838.1"/>
    </source>
</evidence>
<dbReference type="RefSeq" id="WP_089915928.1">
    <property type="nucleotide sequence ID" value="NZ_FOBB01000005.1"/>
</dbReference>
<dbReference type="Pfam" id="PF12802">
    <property type="entry name" value="MarR_2"/>
    <property type="match status" value="1"/>
</dbReference>
<keyword evidence="3" id="KW-1185">Reference proteome</keyword>
<dbReference type="PANTHER" id="PTHR33164">
    <property type="entry name" value="TRANSCRIPTIONAL REGULATOR, MARR FAMILY"/>
    <property type="match status" value="1"/>
</dbReference>
<evidence type="ECO:0000259" key="1">
    <source>
        <dbReference type="PROSITE" id="PS50995"/>
    </source>
</evidence>
<dbReference type="SMART" id="SM00347">
    <property type="entry name" value="HTH_MARR"/>
    <property type="match status" value="1"/>
</dbReference>
<keyword evidence="2" id="KW-0238">DNA-binding</keyword>
<dbReference type="InterPro" id="IPR036388">
    <property type="entry name" value="WH-like_DNA-bd_sf"/>
</dbReference>
<dbReference type="InterPro" id="IPR036390">
    <property type="entry name" value="WH_DNA-bd_sf"/>
</dbReference>
<dbReference type="InterPro" id="IPR000835">
    <property type="entry name" value="HTH_MarR-typ"/>
</dbReference>
<gene>
    <name evidence="2" type="ORF">SAMN04488505_10535</name>
</gene>
<sequence>MRIEEAIKQGKFSNNFHKALVNLIFTSNWLRDANAEIFKKYDILPQHFNALRIIKGRHPKPVSAGEIKEVLLDKASDVTRLLDKLVKQGYVKRQLCEYNRRKMDITITPEGLNLLEELETPMKAFYEDLGTRITSEEAQQLSDLLDKIRT</sequence>
<dbReference type="PROSITE" id="PS50995">
    <property type="entry name" value="HTH_MARR_2"/>
    <property type="match status" value="1"/>
</dbReference>
<dbReference type="SUPFAM" id="SSF46785">
    <property type="entry name" value="Winged helix' DNA-binding domain"/>
    <property type="match status" value="1"/>
</dbReference>
<dbReference type="GO" id="GO:0003677">
    <property type="term" value="F:DNA binding"/>
    <property type="evidence" value="ECO:0007669"/>
    <property type="project" value="UniProtKB-KW"/>
</dbReference>
<dbReference type="PANTHER" id="PTHR33164:SF101">
    <property type="entry name" value="TRANSCRIPTIONAL REPRESSOR MPRA"/>
    <property type="match status" value="1"/>
</dbReference>
<dbReference type="Gene3D" id="1.10.10.10">
    <property type="entry name" value="Winged helix-like DNA-binding domain superfamily/Winged helix DNA-binding domain"/>
    <property type="match status" value="1"/>
</dbReference>
<organism evidence="2 3">
    <name type="scientific">Chitinophaga rupis</name>
    <dbReference type="NCBI Taxonomy" id="573321"/>
    <lineage>
        <taxon>Bacteria</taxon>
        <taxon>Pseudomonadati</taxon>
        <taxon>Bacteroidota</taxon>
        <taxon>Chitinophagia</taxon>
        <taxon>Chitinophagales</taxon>
        <taxon>Chitinophagaceae</taxon>
        <taxon>Chitinophaga</taxon>
    </lineage>
</organism>
<dbReference type="STRING" id="573321.SAMN04488505_10535"/>
<dbReference type="AlphaFoldDB" id="A0A1H7ZE81"/>
<accession>A0A1H7ZE81</accession>
<reference evidence="2 3" key="1">
    <citation type="submission" date="2016-10" db="EMBL/GenBank/DDBJ databases">
        <authorList>
            <person name="de Groot N.N."/>
        </authorList>
    </citation>
    <scope>NUCLEOTIDE SEQUENCE [LARGE SCALE GENOMIC DNA]</scope>
    <source>
        <strain evidence="2 3">DSM 21039</strain>
    </source>
</reference>
<proteinExistence type="predicted"/>
<dbReference type="InterPro" id="IPR039422">
    <property type="entry name" value="MarR/SlyA-like"/>
</dbReference>